<feature type="transmembrane region" description="Helical" evidence="5">
    <location>
        <begin position="100"/>
        <end position="120"/>
    </location>
</feature>
<dbReference type="PANTHER" id="PTHR23523:SF2">
    <property type="entry name" value="2-NITROIMIDAZOLE TRANSPORTER"/>
    <property type="match status" value="1"/>
</dbReference>
<protein>
    <submittedName>
        <fullName evidence="7">MFS transporter</fullName>
    </submittedName>
</protein>
<evidence type="ECO:0000256" key="3">
    <source>
        <dbReference type="ARBA" id="ARBA00022989"/>
    </source>
</evidence>
<organism evidence="7 8">
    <name type="scientific">Klebsiella michiganensis</name>
    <dbReference type="NCBI Taxonomy" id="1134687"/>
    <lineage>
        <taxon>Bacteria</taxon>
        <taxon>Pseudomonadati</taxon>
        <taxon>Pseudomonadota</taxon>
        <taxon>Gammaproteobacteria</taxon>
        <taxon>Enterobacterales</taxon>
        <taxon>Enterobacteriaceae</taxon>
        <taxon>Klebsiella/Raoultella group</taxon>
        <taxon>Klebsiella</taxon>
    </lineage>
</organism>
<reference evidence="7" key="1">
    <citation type="journal article" date="2023" name="Front. Microbiol.">
        <title>Genomic characterization of carbapenem-resistant Klebsiella oxytoca complex in China: a multi-center study.</title>
        <authorList>
            <person name="Wan W."/>
            <person name="Yang X."/>
            <person name="Yu H."/>
            <person name="Wang M."/>
            <person name="Jia W."/>
            <person name="Huang B."/>
            <person name="Qu F."/>
            <person name="Shan B."/>
            <person name="Tang Y.W."/>
            <person name="Chen L."/>
            <person name="Du H."/>
        </authorList>
    </citation>
    <scope>NUCLEOTIDE SEQUENCE</scope>
    <source>
        <strain evidence="7">HD1688</strain>
    </source>
</reference>
<dbReference type="PROSITE" id="PS50850">
    <property type="entry name" value="MFS"/>
    <property type="match status" value="1"/>
</dbReference>
<name>A0AB35PTU2_9ENTR</name>
<feature type="domain" description="Major facilitator superfamily (MFS) profile" evidence="6">
    <location>
        <begin position="9"/>
        <end position="388"/>
    </location>
</feature>
<dbReference type="AlphaFoldDB" id="A0AB35PTU2"/>
<evidence type="ECO:0000259" key="6">
    <source>
        <dbReference type="PROSITE" id="PS50850"/>
    </source>
</evidence>
<keyword evidence="4 5" id="KW-0472">Membrane</keyword>
<feature type="transmembrane region" description="Helical" evidence="5">
    <location>
        <begin position="132"/>
        <end position="155"/>
    </location>
</feature>
<feature type="transmembrane region" description="Helical" evidence="5">
    <location>
        <begin position="12"/>
        <end position="38"/>
    </location>
</feature>
<evidence type="ECO:0000256" key="1">
    <source>
        <dbReference type="ARBA" id="ARBA00022475"/>
    </source>
</evidence>
<dbReference type="Gene3D" id="1.20.1250.20">
    <property type="entry name" value="MFS general substrate transporter like domains"/>
    <property type="match status" value="1"/>
</dbReference>
<dbReference type="InterPro" id="IPR020846">
    <property type="entry name" value="MFS_dom"/>
</dbReference>
<feature type="transmembrane region" description="Helical" evidence="5">
    <location>
        <begin position="276"/>
        <end position="294"/>
    </location>
</feature>
<reference evidence="7" key="2">
    <citation type="submission" date="2023-01" db="EMBL/GenBank/DDBJ databases">
        <authorList>
            <person name="Du H."/>
            <person name="Wan W."/>
        </authorList>
    </citation>
    <scope>NUCLEOTIDE SEQUENCE</scope>
    <source>
        <strain evidence="7">HD1688</strain>
    </source>
</reference>
<dbReference type="InterPro" id="IPR011701">
    <property type="entry name" value="MFS"/>
</dbReference>
<keyword evidence="2 5" id="KW-0812">Transmembrane</keyword>
<feature type="transmembrane region" description="Helical" evidence="5">
    <location>
        <begin position="300"/>
        <end position="320"/>
    </location>
</feature>
<proteinExistence type="predicted"/>
<dbReference type="SUPFAM" id="SSF103473">
    <property type="entry name" value="MFS general substrate transporter"/>
    <property type="match status" value="1"/>
</dbReference>
<gene>
    <name evidence="7" type="ORF">PTQ40_11475</name>
</gene>
<dbReference type="Proteomes" id="UP001249822">
    <property type="component" value="Unassembled WGS sequence"/>
</dbReference>
<evidence type="ECO:0000256" key="2">
    <source>
        <dbReference type="ARBA" id="ARBA00022692"/>
    </source>
</evidence>
<feature type="transmembrane region" description="Helical" evidence="5">
    <location>
        <begin position="161"/>
        <end position="182"/>
    </location>
</feature>
<keyword evidence="1" id="KW-1003">Cell membrane</keyword>
<feature type="transmembrane region" description="Helical" evidence="5">
    <location>
        <begin position="50"/>
        <end position="71"/>
    </location>
</feature>
<dbReference type="InterPro" id="IPR036259">
    <property type="entry name" value="MFS_trans_sf"/>
</dbReference>
<accession>A0AB35PTU2</accession>
<dbReference type="GO" id="GO:0022857">
    <property type="term" value="F:transmembrane transporter activity"/>
    <property type="evidence" value="ECO:0007669"/>
    <property type="project" value="InterPro"/>
</dbReference>
<feature type="transmembrane region" description="Helical" evidence="5">
    <location>
        <begin position="202"/>
        <end position="226"/>
    </location>
</feature>
<keyword evidence="3 5" id="KW-1133">Transmembrane helix</keyword>
<evidence type="ECO:0000313" key="8">
    <source>
        <dbReference type="Proteomes" id="UP001249822"/>
    </source>
</evidence>
<dbReference type="Pfam" id="PF07690">
    <property type="entry name" value="MFS_1"/>
    <property type="match status" value="1"/>
</dbReference>
<comment type="caution">
    <text evidence="7">The sequence shown here is derived from an EMBL/GenBank/DDBJ whole genome shotgun (WGS) entry which is preliminary data.</text>
</comment>
<feature type="transmembrane region" description="Helical" evidence="5">
    <location>
        <begin position="364"/>
        <end position="384"/>
    </location>
</feature>
<sequence length="396" mass="41251">MSCITNKWRTAALVTGILFIAVNLRVPFTSIAPVLKIIQEHFQLSVTSVGWLNSLPLFAFAVFSPVSAIIARKFGLERTLFGALIVISAGILLRSAGSMWALYIGTMLIGTGIALGNVLLPGLIKRDFAGNVASLTGAYSITMGAAGAVGSAIIIPLSQQWGWDSALALLVIAPVLALAFWFPQLSNHHKHTLSGPTQTTGVSVWTSALAWQVTLFMGLNAMPFYVAVGWLPAILTDNGISPEKAGAVHGMLQFTTAIPGLMLAATLRRLKDQKMAAVVVSLLSGISLIGILYAPGLSMLWAAILGFGCGASMMLGLTFVGLRTTNASDAAALSGMAQCVGYLMAAMGPLLLGKVHDWSGGWTIPLLMTAVITVAGALTGLAAGRNVYLKPATSAG</sequence>
<evidence type="ECO:0000256" key="4">
    <source>
        <dbReference type="ARBA" id="ARBA00023136"/>
    </source>
</evidence>
<dbReference type="InterPro" id="IPR052524">
    <property type="entry name" value="MFS_Cyanate_Porter"/>
</dbReference>
<dbReference type="EMBL" id="JAQSKY010000008">
    <property type="protein sequence ID" value="MDS7899604.1"/>
    <property type="molecule type" value="Genomic_DNA"/>
</dbReference>
<feature type="transmembrane region" description="Helical" evidence="5">
    <location>
        <begin position="78"/>
        <end position="94"/>
    </location>
</feature>
<feature type="transmembrane region" description="Helical" evidence="5">
    <location>
        <begin position="246"/>
        <end position="264"/>
    </location>
</feature>
<feature type="transmembrane region" description="Helical" evidence="5">
    <location>
        <begin position="332"/>
        <end position="352"/>
    </location>
</feature>
<dbReference type="RefSeq" id="WP_032937978.1">
    <property type="nucleotide sequence ID" value="NZ_CABEJA010000001.1"/>
</dbReference>
<dbReference type="PANTHER" id="PTHR23523">
    <property type="match status" value="1"/>
</dbReference>
<evidence type="ECO:0000256" key="5">
    <source>
        <dbReference type="SAM" id="Phobius"/>
    </source>
</evidence>
<evidence type="ECO:0000313" key="7">
    <source>
        <dbReference type="EMBL" id="MDS7899604.1"/>
    </source>
</evidence>